<feature type="domain" description="Cadherin" evidence="9">
    <location>
        <begin position="4517"/>
        <end position="4623"/>
    </location>
</feature>
<feature type="domain" description="Cadherin" evidence="9">
    <location>
        <begin position="2511"/>
        <end position="2614"/>
    </location>
</feature>
<dbReference type="InterPro" id="IPR020894">
    <property type="entry name" value="Cadherin_CS"/>
</dbReference>
<feature type="domain" description="Cadherin" evidence="9">
    <location>
        <begin position="4094"/>
        <end position="4202"/>
    </location>
</feature>
<evidence type="ECO:0000259" key="9">
    <source>
        <dbReference type="PROSITE" id="PS50268"/>
    </source>
</evidence>
<dbReference type="PANTHER" id="PTHR24027">
    <property type="entry name" value="CADHERIN-23"/>
    <property type="match status" value="1"/>
</dbReference>
<feature type="domain" description="Cadherin" evidence="9">
    <location>
        <begin position="2933"/>
        <end position="3040"/>
    </location>
</feature>
<feature type="domain" description="Cadherin" evidence="9">
    <location>
        <begin position="4729"/>
        <end position="4840"/>
    </location>
</feature>
<evidence type="ECO:0000313" key="10">
    <source>
        <dbReference type="EMBL" id="CAH3179920.1"/>
    </source>
</evidence>
<feature type="domain" description="Cadherin" evidence="9">
    <location>
        <begin position="1121"/>
        <end position="1218"/>
    </location>
</feature>
<feature type="domain" description="Cadherin" evidence="9">
    <location>
        <begin position="2616"/>
        <end position="2719"/>
    </location>
</feature>
<feature type="domain" description="Cadherin" evidence="9">
    <location>
        <begin position="245"/>
        <end position="342"/>
    </location>
</feature>
<proteinExistence type="predicted"/>
<evidence type="ECO:0000256" key="6">
    <source>
        <dbReference type="SAM" id="Coils"/>
    </source>
</evidence>
<keyword evidence="4 8" id="KW-0472">Membrane</keyword>
<dbReference type="PRINTS" id="PR00205">
    <property type="entry name" value="CADHERIN"/>
</dbReference>
<dbReference type="SMART" id="SM00736">
    <property type="entry name" value="CADG"/>
    <property type="match status" value="10"/>
</dbReference>
<dbReference type="InterPro" id="IPR002126">
    <property type="entry name" value="Cadherin-like_dom"/>
</dbReference>
<feature type="domain" description="Cadherin" evidence="9">
    <location>
        <begin position="4624"/>
        <end position="4728"/>
    </location>
</feature>
<feature type="domain" description="Cadherin" evidence="9">
    <location>
        <begin position="49"/>
        <end position="146"/>
    </location>
</feature>
<gene>
    <name evidence="10" type="ORF">PLOB_00022564</name>
</gene>
<feature type="domain" description="Cadherin" evidence="9">
    <location>
        <begin position="1415"/>
        <end position="1511"/>
    </location>
</feature>
<feature type="domain" description="Cadherin" evidence="9">
    <location>
        <begin position="1512"/>
        <end position="1608"/>
    </location>
</feature>
<feature type="domain" description="Cadherin" evidence="9">
    <location>
        <begin position="3671"/>
        <end position="3777"/>
    </location>
</feature>
<evidence type="ECO:0000256" key="3">
    <source>
        <dbReference type="ARBA" id="ARBA00022837"/>
    </source>
</evidence>
<dbReference type="PROSITE" id="PS50268">
    <property type="entry name" value="CADHERIN_2"/>
    <property type="match status" value="48"/>
</dbReference>
<feature type="domain" description="Cadherin" evidence="9">
    <location>
        <begin position="1807"/>
        <end position="1903"/>
    </location>
</feature>
<feature type="domain" description="Cadherin" evidence="9">
    <location>
        <begin position="3250"/>
        <end position="3356"/>
    </location>
</feature>
<keyword evidence="6" id="KW-0175">Coiled coil</keyword>
<feature type="domain" description="Cadherin" evidence="9">
    <location>
        <begin position="2827"/>
        <end position="2932"/>
    </location>
</feature>
<feature type="domain" description="Cadherin" evidence="9">
    <location>
        <begin position="3565"/>
        <end position="3669"/>
    </location>
</feature>
<feature type="domain" description="Cadherin" evidence="9">
    <location>
        <begin position="10"/>
        <end position="48"/>
    </location>
</feature>
<name>A0ABN8RKL2_9CNID</name>
<keyword evidence="3 5" id="KW-0106">Calcium</keyword>
<feature type="domain" description="Cadherin" evidence="9">
    <location>
        <begin position="1219"/>
        <end position="1316"/>
    </location>
</feature>
<feature type="domain" description="Cadherin" evidence="9">
    <location>
        <begin position="828"/>
        <end position="925"/>
    </location>
</feature>
<feature type="domain" description="Cadherin" evidence="9">
    <location>
        <begin position="343"/>
        <end position="440"/>
    </location>
</feature>
<dbReference type="PROSITE" id="PS00232">
    <property type="entry name" value="CADHERIN_1"/>
    <property type="match status" value="11"/>
</dbReference>
<feature type="domain" description="Cadherin" evidence="9">
    <location>
        <begin position="1709"/>
        <end position="1806"/>
    </location>
</feature>
<feature type="domain" description="Cadherin" evidence="9">
    <location>
        <begin position="1023"/>
        <end position="1120"/>
    </location>
</feature>
<dbReference type="SMART" id="SM00112">
    <property type="entry name" value="CA"/>
    <property type="match status" value="47"/>
</dbReference>
<feature type="domain" description="Cadherin" evidence="9">
    <location>
        <begin position="4412"/>
        <end position="4516"/>
    </location>
</feature>
<feature type="domain" description="Cadherin" evidence="9">
    <location>
        <begin position="636"/>
        <end position="732"/>
    </location>
</feature>
<feature type="domain" description="Cadherin" evidence="9">
    <location>
        <begin position="2200"/>
        <end position="2299"/>
    </location>
</feature>
<comment type="caution">
    <text evidence="10">The sequence shown here is derived from an EMBL/GenBank/DDBJ whole genome shotgun (WGS) entry which is preliminary data.</text>
</comment>
<feature type="domain" description="Cadherin" evidence="9">
    <location>
        <begin position="1317"/>
        <end position="1414"/>
    </location>
</feature>
<evidence type="ECO:0000256" key="5">
    <source>
        <dbReference type="PROSITE-ProRule" id="PRU00043"/>
    </source>
</evidence>
<feature type="domain" description="Cadherin" evidence="9">
    <location>
        <begin position="3778"/>
        <end position="3880"/>
    </location>
</feature>
<feature type="domain" description="Cadherin" evidence="9">
    <location>
        <begin position="1609"/>
        <end position="1708"/>
    </location>
</feature>
<feature type="domain" description="Cadherin" evidence="9">
    <location>
        <begin position="926"/>
        <end position="1022"/>
    </location>
</feature>
<feature type="transmembrane region" description="Helical" evidence="8">
    <location>
        <begin position="4968"/>
        <end position="4988"/>
    </location>
</feature>
<dbReference type="SUPFAM" id="SSF49313">
    <property type="entry name" value="Cadherin-like"/>
    <property type="match status" value="47"/>
</dbReference>
<feature type="domain" description="Cadherin" evidence="9">
    <location>
        <begin position="2720"/>
        <end position="2826"/>
    </location>
</feature>
<dbReference type="Gene3D" id="2.60.40.60">
    <property type="entry name" value="Cadherins"/>
    <property type="match status" value="47"/>
</dbReference>
<reference evidence="10 11" key="1">
    <citation type="submission" date="2022-05" db="EMBL/GenBank/DDBJ databases">
        <authorList>
            <consortium name="Genoscope - CEA"/>
            <person name="William W."/>
        </authorList>
    </citation>
    <scope>NUCLEOTIDE SEQUENCE [LARGE SCALE GENOMIC DNA]</scope>
</reference>
<comment type="subcellular location">
    <subcellularLocation>
        <location evidence="1">Cell membrane</location>
        <location evidence="1">Sarcolemma</location>
    </subcellularLocation>
</comment>
<feature type="domain" description="Cadherin" evidence="9">
    <location>
        <begin position="2300"/>
        <end position="2403"/>
    </location>
</feature>
<feature type="domain" description="Cadherin" evidence="9">
    <location>
        <begin position="4203"/>
        <end position="4307"/>
    </location>
</feature>
<feature type="domain" description="Cadherin" evidence="9">
    <location>
        <begin position="2100"/>
        <end position="2199"/>
    </location>
</feature>
<feature type="compositionally biased region" description="Polar residues" evidence="7">
    <location>
        <begin position="5080"/>
        <end position="5096"/>
    </location>
</feature>
<sequence>MIRIKAGVSLDYETKDSYNLTVTFSDGVASDSELVAITVTNKNDAPTLPSSPYSTSVSEDVSVGASVYDVDASDQDGDSLTYTLSGTGVTHFTIDSNTGIVTTTQALDYEDTTSYFVTVHVSDGNGGRTSTSLTITISDANDSPEFLGAPYTSAIDEGLTSGFTVLTASAIDDDSGDTLTYSLSGTNNADFAISSSSGVITTAKILDYETVTSYSLTVSLSDGTVTVTTSLTIIVNNKNDQPAFTKAPYSAAVDENNAGTSVCTVSASDEDTADTLSFILLGSGSGDFVLDSSTGVVTLSRALDYELRSSYFLSVIVLDGRGGSASTNLNVTVNDINESPNFLSTPLSVSIAENLQTGVNVIRIKASDEDSGDSLTYSLSGTNSSHFAISSSTGLVTTAQLLDKETVGSYSLNVTVTDGTLSVTESLSITVSDVNDAPAFNDAPYATTVIENDAAAAVYTVSATDDDGDSLTFTITGTGSVDFSLNPTTGVVTLVDALDYESTSVYYLTIRASDSNGGVATTSLNVTVVDQNDSPQFLSTPYIVNIGENLPVGTTVIKVVASDQDPSDSLTYSLSGTNNNHFSIGSSTGVISTAQELDRENINSYSLTVSLSDGSVTVTEAISISVDNANDPPTFSNAPFNVSVNENINSGNLLTVSATDDDGDAISFSIYGVGSELFSVHSSSGVVSLAGALDYETVSGYTLTIWASDANGGVATTSLYVDVVNQNDDPTFLGTPYSSSVSEDAAVGSTVLVLTASDQDGDSLTFTLIGSSDFSIGSATGIITISQSLDYETTSSYSLTVNVTDGTSIVSQPLTISVRDTNDAPVFTNSPYAASVNENEAAGQVYTASATDQDSGDSITFLLSGPGSADFSIHPVSGIVSSSQALNYESISSYLLTITASDSNGGIAQTTLNVTVVNQNDDPAFVSAPFSAEVDENLVSGSTVLKVTATDQDASDSLSYSIAGTNSGHFAVSSVGLITTTHVLDYESVSSYSLNISVSDGSTTITEALSVTVKETNDSPAFNSAPYTVTVPENNVSATVYTLSATDTDSSDTLEYFLSGVGSGDFSILSSTGLVSLSNSLDYERKSSYVFSVIVRDGNGGQATSSLTVTVSDENDSPDFIGTPYSASLDEDVPIGTTVLQVSATDQDTSDTLSYSLAGNNNSDFSIGSNSGIITTAVTLDYEAISSYSLTVSVTDGTVTVTQALSISVTDKNDAPAFTAAPYSLTVQENTTSNSLLTVSATDQDTADTLNFLLLGSGSEFFSIHLTSGVVALTTVLDYEVTSLYTLTVRVSDSNGGVVTTSLTVTVSDANDSPQFLGIPYSATVSENLPIATDVIKISAFDADGGDSLSYSLSGTNSGHFQISSSSGLVETTQLLDYETVNYYSLTVSVSDGSVNISTSLTISVSNTNDAPYVTNLPGNVSVAENDVTAAVIDVNASDPDGDNITFSLSGTGSDDFLINSATGLVTLNRALNYEIQELYSLTVRVSDGAGGVAFASLTVITVNQNDPPAILGGPYTANVEESLNAGTTVYKAAVFDEDSSDTLSFSISGTNSNHFAISSAGIVTTTQALDYESITSYTLIVSVSDGSASMNTTLTITVVDTNDSPQFTNAPYAVNVDENDVGAALGNVSAVDVDSGPADTLTFSLYGAGSSFFSLHPSTGVISLTAALDYEESFQYTLTIRVSDGRGGLATTSLTVSVNNVNDPPVFQGTPFTTTVSENVPDGTSVLQIKATDEDSSDTLSYSLSGTNSSHFQVSSSTGLILTAQEPDYEVLNYYSLTVSVSDGTTTVSQPLTITVADENDSPVFLDAPYSVQINENDASASVLRVNASDADNNTLHFTLAGSGSTHFSIHPQTGLISLAQALDFEDIIMYVLTLIVTDGEGGVNTTSVTVEVINQNDVPVFASAPYAAAIDENIDTGTQVVLASASDEDSNDTLVYSLSGANSSHFTISATGVISTDSVIDYESSSSYSLTILVSDGTVSLSTPLTITVNDINDAPAFTSTPYAVTLNEGTASSVSVFKVSASDEDSDSIVFSFVGITSSDFTINSVSGEISTATLIDFETTPSYVLTVQAFDGNGRKTLSTVTVTITDINDETPTFNSASYNGHVTENVAIGSSVMTVTASDGDVADTSLAYSLSGSNSSHFSITSNGLIQTATNIDYEAVQVYSLTLTATDNANNTGTTTLIISVINAVDNDPVFSSSSFSASVSEDSIPGTSVIRVTASDDDLSDVITYTISGADSVNFTVNENTGVISTNALLDRESQDSYSFTLTATDSGGRFSLVAINVTVSDVNDNNPVCGTSVYAGSVAENAAVGTSVITVECPDLDIGGNGEVTYSIVSGDAGAFVVNSSTGKISTSASLDFESLQEYKITVEASDAGSPPKTATTTILITVTGINEHTPQFTSSGIYIVNVSESLALGHDVIAVSANDADMGSQGEVTYSITAGDAYGNFIIDRNSGLVELVYILDYETSSQITLTITATDGDSGSPLSAQATVTVNLLDFNDNNPACLPGLLTPAILETAAVSDVVATLNCSDQDSGINSQLSYTISTGNSDGKFSVSSNGTVVIADTLDYDAVRSYSLTITVTDGGVSSLSTEVSVHVSVSPVNEHSPVFTNSGAYVVSVPEDTSLGTEITRVTANDADDSGHAHGRVVYSIVSGNTGFFFYISADNGAIQLARNLDREATSSYTLEIEATDGENSVNATVSITVTDANDNKPICNPSSYSTAVREDAGLGTNALSVTCSDDDEGDNGLLVYSITSGNSNTSFSIDSNGTLSTATWLDYETTPSFALTVQARDSSSPSSSQKSVVMEISIDITPVNEHAPVFSSAEYSANIAEDVSVGTSILRVSAVDQDDGPQGEVSYTLTPSSAPFYIDTSSGVIRVKTSLDRESVDNYTLTVTVSDRDPNIADVKSSSVNVTISLNDINDNDPVFYPDHYKLEFYENTTAGSSVTQLQCTDQDLGTNSALVYSITDGDPDSFFAISSSTGQITTAKQLDYEDTQSYSLTVEARDSSSPMSSQLSSLSHVDVIVAPLNEHAPVFSKSFYNVTISENTPVGTTVLTIIATDSDSGSQGEVTFSLSSNSAFYIDALSGSITVKQALDYESVTSYLLTVTAIDGDPASPKSATVNVTVTLRDENDNAPTFTPTVYSVTIAEDTAVSTNILNLTCADADSGTSGQLLMAITSGNTGTGFSITDEGFLNVASTLDAETTSFYSLEITATDRHSTQPLSGLAKVSITITDVNEHTPQFTNGGSYTALASENATVGTLVSSVNATDLDSGSVYGLVTYSITSGNSGDMFTIRPTDGKVFVKRTLDRESADSYSLVIKASDQDPDSPLSSTASLVITITDVNDNTPSCNPCIYSASINESIAIGTTIAQLNCSDTDLSPNTITSYAITTGNTTLFTVDGSGLVTTQSTFDFESVKSYLLVITVADGGSPQFTTYATVTVQITGTNEYAPVFSNSTHTVSHSEDISVGTAIATVVATDDDHGSDGTIIYTIIDGNSEERFQIDPKSGVIVLRKLLDRETTAMYSLTVQATDQGSPSMSSTATVNLTILDVNDNAPLCSQASYVIEVAENFTVNGTIVSLLCSDADQGQNEVIAYSISSGNTNSSFAVDSSTGEVTLASTLNREAQAYYDLIITISDNGSPQLSSEVTIYIIVTAINEYTPTFTQNGFYNASVTEDTPVGTTLLTVQAQDGDSGVQGLVTYSISSGNVDNAFLLDSNAGTLTLRRSLDHEALSQYSLSVLASDNAPAPLTKWSLATVNVTVLDLNDNAPSCSPVADVITLLESSVVGTLVFSANCTDPDSNSILTYTITQGNAQRKFNISSSLGEVRLNMTLNIEEESLYNLLLTASDSGSPVKSSNISVTVSVLPVNEHAPTFVASDQLYQIDVMENITLGTVVFQAQVTDNDTGIHGDLRYILVSGNTESKFYLDEALGRLVLVSSLDRETTDQYNVSLRVEDSAAGSPDVRYSNVTVYISVVDVNDNQPECSSNLNSVEISEDLVVGTNFTSITCIDNDLGPNGNLSFTIVSGNTGNKFRMENNRVIVNGELDHESGSEYGLEIHVTDQGVPSQVTVVMVTVYVKAVNEFTPVFQYTNYTVNISEATAIGSLIFDANATDSDTGLHGQLEYFITGGLGGGIDFTIDLRTGHVYVGAKLDRETRDLYVLNLTVKDRALNEAHRRSTAMKLTIHISDENDNPPIFSQDIYTKTIPENVPLGYSVIQVNTSDADLGINADHTFTITGGDGVNKFSIDASSGVVSAQPGLDRETEDTYYLSITVTDGGVPPLTAVCGVRVFISDANDNNPVFSPTLYLTSISESISPGSDVIPVHAYDVDLGLNAEIEFSIIGGDAETQFQVSSSGMISTNKTLDREDIPFYSLLVQATDKGTPPLTETVKVNITIIDINDNAPQFNQSAFVVTVSESLPTGSRFLNITATDADIGNNALLTFSILSGNIGNVMSIDPLTGALYNVGLFDRETTPEYFLMVKAEDAGAPVRASSTNVNVKIADTNDNVPEFSDADYNFVVTENLPGGTSVGRVQATDNDNGTNAELVYSIMSGENNNNFFIHPLQGILYTAVMLDRESVKDYRIKVKVSDSAAFPLDLSNITTVYVTVLDQNDNSPRFALPFYNASVREKTVSGTSVTTVTADDPDRDANAELTYSITHSTSIEYFDINSVTGEVSVKSVFDYEEVKIVNVTITAQDNGIPRLSGSVTLVLFIEDVNDNTPVFERNFYEASIRHDRSLDSPPFITVKATDVDSGDNGKVDYELQDSSDFFTVGSTDGGIRLKAAPPSGKTYELGVLAIDKGSPPLTSTVASVRIDTIEADEVMVEIELEISLEEFEAKREQFEEELSKYLGADVSIADYTVLGEAAARRRKRETKKRIVVTIYAVKNPSGNNTDLNEKLSRAKEYLTKDEILDALLDDDGNLSPNLTNNKELEVFNIRSAKPAVPEIPTTPPPTPFYKTTEGIITMASACVVVLLAVVTVLLWRKHAKKRVRMLESREPHLRPNRGLVNGEKGFYKGKIKQHKMISPIMIDNQIAPPGGKRFDGKAVDPVSGKLYAFNKTTGERMWIQDMRDSRNGPQSYYANRNTQSRFSDSQHRVQDLPPPRASIETVHGRDNRANRLQLPGTPE</sequence>
<feature type="domain" description="Cadherin" evidence="9">
    <location>
        <begin position="441"/>
        <end position="537"/>
    </location>
</feature>
<keyword evidence="8" id="KW-0812">Transmembrane</keyword>
<feature type="coiled-coil region" evidence="6">
    <location>
        <begin position="4830"/>
        <end position="4857"/>
    </location>
</feature>
<dbReference type="InterPro" id="IPR006644">
    <property type="entry name" value="Cadg"/>
</dbReference>
<feature type="domain" description="Cadherin" evidence="9">
    <location>
        <begin position="3460"/>
        <end position="3564"/>
    </location>
</feature>
<dbReference type="CDD" id="cd11304">
    <property type="entry name" value="Cadherin_repeat"/>
    <property type="match status" value="47"/>
</dbReference>
<dbReference type="PANTHER" id="PTHR24027:SF438">
    <property type="entry name" value="CADHERIN 23"/>
    <property type="match status" value="1"/>
</dbReference>
<feature type="domain" description="Cadherin" evidence="9">
    <location>
        <begin position="147"/>
        <end position="244"/>
    </location>
</feature>
<feature type="domain" description="Cadherin" evidence="9">
    <location>
        <begin position="538"/>
        <end position="635"/>
    </location>
</feature>
<evidence type="ECO:0000256" key="1">
    <source>
        <dbReference type="ARBA" id="ARBA00004135"/>
    </source>
</evidence>
<evidence type="ECO:0000313" key="11">
    <source>
        <dbReference type="Proteomes" id="UP001159405"/>
    </source>
</evidence>
<dbReference type="InterPro" id="IPR039808">
    <property type="entry name" value="Cadherin"/>
</dbReference>
<evidence type="ECO:0000256" key="8">
    <source>
        <dbReference type="SAM" id="Phobius"/>
    </source>
</evidence>
<feature type="region of interest" description="Disordered" evidence="7">
    <location>
        <begin position="5078"/>
        <end position="5132"/>
    </location>
</feature>
<dbReference type="InterPro" id="IPR015919">
    <property type="entry name" value="Cadherin-like_sf"/>
</dbReference>
<feature type="domain" description="Cadherin" evidence="9">
    <location>
        <begin position="2405"/>
        <end position="2510"/>
    </location>
</feature>
<organism evidence="10 11">
    <name type="scientific">Porites lobata</name>
    <dbReference type="NCBI Taxonomy" id="104759"/>
    <lineage>
        <taxon>Eukaryota</taxon>
        <taxon>Metazoa</taxon>
        <taxon>Cnidaria</taxon>
        <taxon>Anthozoa</taxon>
        <taxon>Hexacorallia</taxon>
        <taxon>Scleractinia</taxon>
        <taxon>Fungiina</taxon>
        <taxon>Poritidae</taxon>
        <taxon>Porites</taxon>
    </lineage>
</organism>
<feature type="domain" description="Cadherin" evidence="9">
    <location>
        <begin position="2001"/>
        <end position="2099"/>
    </location>
</feature>
<dbReference type="EMBL" id="CALNXK010000266">
    <property type="protein sequence ID" value="CAH3179920.1"/>
    <property type="molecule type" value="Genomic_DNA"/>
</dbReference>
<feature type="domain" description="Cadherin" evidence="9">
    <location>
        <begin position="3357"/>
        <end position="3459"/>
    </location>
</feature>
<evidence type="ECO:0000256" key="2">
    <source>
        <dbReference type="ARBA" id="ARBA00022737"/>
    </source>
</evidence>
<feature type="domain" description="Cadherin" evidence="9">
    <location>
        <begin position="733"/>
        <end position="827"/>
    </location>
</feature>
<keyword evidence="11" id="KW-1185">Reference proteome</keyword>
<dbReference type="Pfam" id="PF00028">
    <property type="entry name" value="Cadherin"/>
    <property type="match status" value="47"/>
</dbReference>
<keyword evidence="8" id="KW-1133">Transmembrane helix</keyword>
<keyword evidence="2" id="KW-0677">Repeat</keyword>
<protein>
    <recommendedName>
        <fullName evidence="9">Cadherin domain-containing protein</fullName>
    </recommendedName>
</protein>
<accession>A0ABN8RKL2</accession>
<feature type="domain" description="Cadherin" evidence="9">
    <location>
        <begin position="3041"/>
        <end position="3143"/>
    </location>
</feature>
<evidence type="ECO:0000256" key="7">
    <source>
        <dbReference type="SAM" id="MobiDB-lite"/>
    </source>
</evidence>
<feature type="domain" description="Cadherin" evidence="9">
    <location>
        <begin position="1904"/>
        <end position="2000"/>
    </location>
</feature>
<feature type="domain" description="Cadherin" evidence="9">
    <location>
        <begin position="3991"/>
        <end position="4093"/>
    </location>
</feature>
<feature type="domain" description="Cadherin" evidence="9">
    <location>
        <begin position="3883"/>
        <end position="3990"/>
    </location>
</feature>
<evidence type="ECO:0000256" key="4">
    <source>
        <dbReference type="ARBA" id="ARBA00023136"/>
    </source>
</evidence>
<dbReference type="Proteomes" id="UP001159405">
    <property type="component" value="Unassembled WGS sequence"/>
</dbReference>
<feature type="domain" description="Cadherin" evidence="9">
    <location>
        <begin position="4308"/>
        <end position="4411"/>
    </location>
</feature>
<feature type="domain" description="Cadherin" evidence="9">
    <location>
        <begin position="3144"/>
        <end position="3248"/>
    </location>
</feature>